<proteinExistence type="predicted"/>
<organism evidence="2 3">
    <name type="scientific">Hyaloscypha bicolor E</name>
    <dbReference type="NCBI Taxonomy" id="1095630"/>
    <lineage>
        <taxon>Eukaryota</taxon>
        <taxon>Fungi</taxon>
        <taxon>Dikarya</taxon>
        <taxon>Ascomycota</taxon>
        <taxon>Pezizomycotina</taxon>
        <taxon>Leotiomycetes</taxon>
        <taxon>Helotiales</taxon>
        <taxon>Hyaloscyphaceae</taxon>
        <taxon>Hyaloscypha</taxon>
        <taxon>Hyaloscypha bicolor</taxon>
    </lineage>
</organism>
<keyword evidence="3" id="KW-1185">Reference proteome</keyword>
<evidence type="ECO:0000313" key="2">
    <source>
        <dbReference type="EMBL" id="PMD52665.1"/>
    </source>
</evidence>
<dbReference type="OrthoDB" id="3536438at2759"/>
<feature type="compositionally biased region" description="Polar residues" evidence="1">
    <location>
        <begin position="1"/>
        <end position="11"/>
    </location>
</feature>
<dbReference type="EMBL" id="KZ613895">
    <property type="protein sequence ID" value="PMD52665.1"/>
    <property type="molecule type" value="Genomic_DNA"/>
</dbReference>
<feature type="region of interest" description="Disordered" evidence="1">
    <location>
        <begin position="1"/>
        <end position="93"/>
    </location>
</feature>
<dbReference type="InterPro" id="IPR022190">
    <property type="entry name" value="DUF3716"/>
</dbReference>
<feature type="compositionally biased region" description="Polar residues" evidence="1">
    <location>
        <begin position="38"/>
        <end position="47"/>
    </location>
</feature>
<evidence type="ECO:0000256" key="1">
    <source>
        <dbReference type="SAM" id="MobiDB-lite"/>
    </source>
</evidence>
<gene>
    <name evidence="2" type="ORF">K444DRAFT_619371</name>
</gene>
<accession>A0A2J6SPG0</accession>
<dbReference type="InParanoid" id="A0A2J6SPG0"/>
<dbReference type="Pfam" id="PF12511">
    <property type="entry name" value="DUF3716"/>
    <property type="match status" value="1"/>
</dbReference>
<reference evidence="2 3" key="1">
    <citation type="submission" date="2016-04" db="EMBL/GenBank/DDBJ databases">
        <title>A degradative enzymes factory behind the ericoid mycorrhizal symbiosis.</title>
        <authorList>
            <consortium name="DOE Joint Genome Institute"/>
            <person name="Martino E."/>
            <person name="Morin E."/>
            <person name="Grelet G."/>
            <person name="Kuo A."/>
            <person name="Kohler A."/>
            <person name="Daghino S."/>
            <person name="Barry K."/>
            <person name="Choi C."/>
            <person name="Cichocki N."/>
            <person name="Clum A."/>
            <person name="Copeland A."/>
            <person name="Hainaut M."/>
            <person name="Haridas S."/>
            <person name="Labutti K."/>
            <person name="Lindquist E."/>
            <person name="Lipzen A."/>
            <person name="Khouja H.-R."/>
            <person name="Murat C."/>
            <person name="Ohm R."/>
            <person name="Olson A."/>
            <person name="Spatafora J."/>
            <person name="Veneault-Fourrey C."/>
            <person name="Henrissat B."/>
            <person name="Grigoriev I."/>
            <person name="Martin F."/>
            <person name="Perotto S."/>
        </authorList>
    </citation>
    <scope>NUCLEOTIDE SEQUENCE [LARGE SCALE GENOMIC DNA]</scope>
    <source>
        <strain evidence="2 3">E</strain>
    </source>
</reference>
<dbReference type="AlphaFoldDB" id="A0A2J6SPG0"/>
<protein>
    <submittedName>
        <fullName evidence="2">Uncharacterized protein</fullName>
    </submittedName>
</protein>
<sequence>MPPTLENNFANPPNGLPQHAPHEFASSSPGAAFYATSPAGSPHNSASKARKPGIDALEGLRALPEVRPIPWQSGKELPPEKSTESPRSQTRGAFLLSTRGQIRDPPCTHCASGVGRFSVCVSLEGWFHGACATCQASPNVSEYQFLS</sequence>
<dbReference type="RefSeq" id="XP_024729569.1">
    <property type="nucleotide sequence ID" value="XM_024881504.1"/>
</dbReference>
<name>A0A2J6SPG0_9HELO</name>
<evidence type="ECO:0000313" key="3">
    <source>
        <dbReference type="Proteomes" id="UP000235371"/>
    </source>
</evidence>
<dbReference type="Proteomes" id="UP000235371">
    <property type="component" value="Unassembled WGS sequence"/>
</dbReference>
<dbReference type="GeneID" id="36589581"/>